<evidence type="ECO:0000256" key="5">
    <source>
        <dbReference type="ARBA" id="ARBA00023002"/>
    </source>
</evidence>
<feature type="binding site" evidence="9">
    <location>
        <position position="174"/>
    </location>
    <ligand>
        <name>Fe cation</name>
        <dbReference type="ChEBI" id="CHEBI:24875"/>
        <label>2</label>
    </ligand>
</feature>
<comment type="function">
    <text evidence="9">Catalyzes the hydroxylation of 2-nonaprenyl-3-methyl-6-methoxy-1,4-benzoquinol during ubiquinone biosynthesis.</text>
</comment>
<evidence type="ECO:0000256" key="4">
    <source>
        <dbReference type="ARBA" id="ARBA00022723"/>
    </source>
</evidence>
<keyword evidence="2 9" id="KW-1003">Cell membrane</keyword>
<dbReference type="PANTHER" id="PTHR11237:SF4">
    <property type="entry name" value="5-DEMETHOXYUBIQUINONE HYDROXYLASE, MITOCHONDRIAL"/>
    <property type="match status" value="1"/>
</dbReference>
<evidence type="ECO:0000256" key="6">
    <source>
        <dbReference type="ARBA" id="ARBA00023004"/>
    </source>
</evidence>
<dbReference type="GO" id="GO:0006744">
    <property type="term" value="P:ubiquinone biosynthetic process"/>
    <property type="evidence" value="ECO:0007669"/>
    <property type="project" value="UniProtKB-UniRule"/>
</dbReference>
<reference evidence="10 11" key="1">
    <citation type="submission" date="2017-06" db="EMBL/GenBank/DDBJ databases">
        <authorList>
            <person name="Kim H.J."/>
            <person name="Triplett B.A."/>
        </authorList>
    </citation>
    <scope>NUCLEOTIDE SEQUENCE [LARGE SCALE GENOMIC DNA]</scope>
    <source>
        <strain evidence="10 11">U15</strain>
    </source>
</reference>
<dbReference type="InterPro" id="IPR009078">
    <property type="entry name" value="Ferritin-like_SF"/>
</dbReference>
<keyword evidence="6 9" id="KW-0408">Iron</keyword>
<evidence type="ECO:0000256" key="3">
    <source>
        <dbReference type="ARBA" id="ARBA00022688"/>
    </source>
</evidence>
<dbReference type="Proteomes" id="UP000198284">
    <property type="component" value="Unassembled WGS sequence"/>
</dbReference>
<feature type="binding site" evidence="9">
    <location>
        <position position="174"/>
    </location>
    <ligand>
        <name>Fe cation</name>
        <dbReference type="ChEBI" id="CHEBI:24875"/>
        <label>1</label>
    </ligand>
</feature>
<feature type="binding site" evidence="9">
    <location>
        <position position="90"/>
    </location>
    <ligand>
        <name>Fe cation</name>
        <dbReference type="ChEBI" id="CHEBI:24875"/>
        <label>2</label>
    </ligand>
</feature>
<evidence type="ECO:0000256" key="9">
    <source>
        <dbReference type="HAMAP-Rule" id="MF_01658"/>
    </source>
</evidence>
<dbReference type="CDD" id="cd01042">
    <property type="entry name" value="DMQH"/>
    <property type="match status" value="1"/>
</dbReference>
<dbReference type="HAMAP" id="MF_01658">
    <property type="entry name" value="COQ7"/>
    <property type="match status" value="1"/>
</dbReference>
<evidence type="ECO:0000256" key="8">
    <source>
        <dbReference type="ARBA" id="ARBA00023136"/>
    </source>
</evidence>
<evidence type="ECO:0000256" key="7">
    <source>
        <dbReference type="ARBA" id="ARBA00023033"/>
    </source>
</evidence>
<protein>
    <recommendedName>
        <fullName evidence="9">3-demethoxyubiquinol 3-hydroxylase</fullName>
        <shortName evidence="9">DMQ hydroxylase</shortName>
        <ecNumber evidence="9">1.14.99.60</ecNumber>
    </recommendedName>
    <alternativeName>
        <fullName evidence="9">2-nonaprenyl-3-methyl-6-methoxy-1,4-benzoquinol hydroxylase</fullName>
    </alternativeName>
</protein>
<feature type="binding site" evidence="9">
    <location>
        <position position="60"/>
    </location>
    <ligand>
        <name>Fe cation</name>
        <dbReference type="ChEBI" id="CHEBI:24875"/>
        <label>1</label>
    </ligand>
</feature>
<dbReference type="OrthoDB" id="5192789at2"/>
<dbReference type="PANTHER" id="PTHR11237">
    <property type="entry name" value="COENZYME Q10 BIOSYNTHESIS PROTEIN 7"/>
    <property type="match status" value="1"/>
</dbReference>
<dbReference type="InterPro" id="IPR047809">
    <property type="entry name" value="COQ7_proteobact"/>
</dbReference>
<gene>
    <name evidence="9" type="primary">coq7</name>
    <name evidence="10" type="ORF">SAMN06265795_12040</name>
</gene>
<evidence type="ECO:0000256" key="1">
    <source>
        <dbReference type="ARBA" id="ARBA00004749"/>
    </source>
</evidence>
<organism evidence="10 11">
    <name type="scientific">Noviherbaspirillum humi</name>
    <dbReference type="NCBI Taxonomy" id="1688639"/>
    <lineage>
        <taxon>Bacteria</taxon>
        <taxon>Pseudomonadati</taxon>
        <taxon>Pseudomonadota</taxon>
        <taxon>Betaproteobacteria</taxon>
        <taxon>Burkholderiales</taxon>
        <taxon>Oxalobacteraceae</taxon>
        <taxon>Noviherbaspirillum</taxon>
    </lineage>
</organism>
<dbReference type="NCBIfam" id="NF033656">
    <property type="entry name" value="DMQ_monoox_COQ7"/>
    <property type="match status" value="1"/>
</dbReference>
<keyword evidence="11" id="KW-1185">Reference proteome</keyword>
<keyword evidence="5 9" id="KW-0560">Oxidoreductase</keyword>
<dbReference type="InterPro" id="IPR011566">
    <property type="entry name" value="Ubq_synth_Coq7"/>
</dbReference>
<proteinExistence type="inferred from homology"/>
<feature type="binding site" evidence="9">
    <location>
        <position position="93"/>
    </location>
    <ligand>
        <name>Fe cation</name>
        <dbReference type="ChEBI" id="CHEBI:24875"/>
        <label>1</label>
    </ligand>
</feature>
<dbReference type="AlphaFoldDB" id="A0A239L8D9"/>
<dbReference type="Gene3D" id="1.20.1260.10">
    <property type="match status" value="1"/>
</dbReference>
<comment type="pathway">
    <text evidence="1 9">Cofactor biosynthesis; ubiquinone biosynthesis.</text>
</comment>
<feature type="binding site" evidence="9">
    <location>
        <position position="177"/>
    </location>
    <ligand>
        <name>Fe cation</name>
        <dbReference type="ChEBI" id="CHEBI:24875"/>
        <label>2</label>
    </ligand>
</feature>
<dbReference type="Pfam" id="PF03232">
    <property type="entry name" value="COQ7"/>
    <property type="match status" value="1"/>
</dbReference>
<keyword evidence="8 9" id="KW-0472">Membrane</keyword>
<evidence type="ECO:0000313" key="11">
    <source>
        <dbReference type="Proteomes" id="UP000198284"/>
    </source>
</evidence>
<dbReference type="InterPro" id="IPR012347">
    <property type="entry name" value="Ferritin-like"/>
</dbReference>
<keyword evidence="7 9" id="KW-0503">Monooxygenase</keyword>
<keyword evidence="10" id="KW-0830">Ubiquinone</keyword>
<dbReference type="GO" id="GO:0008682">
    <property type="term" value="F:3-demethoxyubiquinol 3-hydroxylase activity"/>
    <property type="evidence" value="ECO:0007669"/>
    <property type="project" value="UniProtKB-EC"/>
</dbReference>
<dbReference type="EMBL" id="FZOT01000020">
    <property type="protein sequence ID" value="SNT26731.1"/>
    <property type="molecule type" value="Genomic_DNA"/>
</dbReference>
<dbReference type="UniPathway" id="UPA00232"/>
<feature type="binding site" evidence="9">
    <location>
        <position position="142"/>
    </location>
    <ligand>
        <name>Fe cation</name>
        <dbReference type="ChEBI" id="CHEBI:24875"/>
        <label>2</label>
    </ligand>
</feature>
<comment type="similarity">
    <text evidence="9">Belongs to the COQ7 family.</text>
</comment>
<dbReference type="EC" id="1.14.99.60" evidence="9"/>
<comment type="subcellular location">
    <subcellularLocation>
        <location evidence="9">Cell membrane</location>
        <topology evidence="9">Peripheral membrane protein</topology>
    </subcellularLocation>
</comment>
<dbReference type="SUPFAM" id="SSF47240">
    <property type="entry name" value="Ferritin-like"/>
    <property type="match status" value="1"/>
</dbReference>
<dbReference type="GO" id="GO:0005886">
    <property type="term" value="C:plasma membrane"/>
    <property type="evidence" value="ECO:0007669"/>
    <property type="project" value="UniProtKB-SubCell"/>
</dbReference>
<keyword evidence="4 9" id="KW-0479">Metal-binding</keyword>
<feature type="binding site" evidence="9">
    <location>
        <position position="90"/>
    </location>
    <ligand>
        <name>Fe cation</name>
        <dbReference type="ChEBI" id="CHEBI:24875"/>
        <label>1</label>
    </ligand>
</feature>
<sequence>MLGLLNSDHFIEAFDKALRVISGNAVAHRPTPGRGTAEAPLSDEAKRRSAGLMRVNHVGEVCAQALYDSQAQFAQSPATRVQFKLAGREEEDHLAWTAERLEELGSRPSLLNPVWYAGSFLLGTIAARAGDAYSLGFVVETERQVEAHLMSHLDRLPAADAKSRAIVEQMRMDEIEHGNAAKRMGANTLPWPVRKGMQLTAKIMTTTAYYI</sequence>
<comment type="catalytic activity">
    <reaction evidence="9">
        <text>a 5-methoxy-2-methyl-3-(all-trans-polyprenyl)benzene-1,4-diol + AH2 + O2 = a 3-demethylubiquinol + A + H2O</text>
        <dbReference type="Rhea" id="RHEA:50908"/>
        <dbReference type="Rhea" id="RHEA-COMP:10859"/>
        <dbReference type="Rhea" id="RHEA-COMP:10914"/>
        <dbReference type="ChEBI" id="CHEBI:13193"/>
        <dbReference type="ChEBI" id="CHEBI:15377"/>
        <dbReference type="ChEBI" id="CHEBI:15379"/>
        <dbReference type="ChEBI" id="CHEBI:17499"/>
        <dbReference type="ChEBI" id="CHEBI:84167"/>
        <dbReference type="ChEBI" id="CHEBI:84422"/>
        <dbReference type="EC" id="1.14.99.60"/>
    </reaction>
</comment>
<evidence type="ECO:0000256" key="2">
    <source>
        <dbReference type="ARBA" id="ARBA00022475"/>
    </source>
</evidence>
<keyword evidence="3 9" id="KW-0831">Ubiquinone biosynthesis</keyword>
<dbReference type="GO" id="GO:0046872">
    <property type="term" value="F:metal ion binding"/>
    <property type="evidence" value="ECO:0007669"/>
    <property type="project" value="UniProtKB-KW"/>
</dbReference>
<name>A0A239L8D9_9BURK</name>
<dbReference type="RefSeq" id="WP_089401312.1">
    <property type="nucleotide sequence ID" value="NZ_FZOT01000020.1"/>
</dbReference>
<comment type="cofactor">
    <cofactor evidence="9">
        <name>Fe cation</name>
        <dbReference type="ChEBI" id="CHEBI:24875"/>
    </cofactor>
    <text evidence="9">Binds 2 iron ions per subunit.</text>
</comment>
<accession>A0A239L8D9</accession>
<evidence type="ECO:0000313" key="10">
    <source>
        <dbReference type="EMBL" id="SNT26731.1"/>
    </source>
</evidence>